<sequence length="114" mass="12306">MTSPLINSANLDELLSLLGEEFRDIARLFVDQLQGELAGLRAARAAQDWTGLYRRAHALKGSSGNMGATALSESAARLERAAREGDLEGVEREMAAIEHLAPQTVQALQAGRYV</sequence>
<evidence type="ECO:0000259" key="3">
    <source>
        <dbReference type="PROSITE" id="PS50894"/>
    </source>
</evidence>
<keyword evidence="1" id="KW-0902">Two-component regulatory system</keyword>
<evidence type="ECO:0000313" key="4">
    <source>
        <dbReference type="EMBL" id="OBS30877.1"/>
    </source>
</evidence>
<dbReference type="InterPro" id="IPR008207">
    <property type="entry name" value="Sig_transdc_His_kin_Hpt_dom"/>
</dbReference>
<accession>A0A1A6DVC9</accession>
<dbReference type="GO" id="GO:0004672">
    <property type="term" value="F:protein kinase activity"/>
    <property type="evidence" value="ECO:0007669"/>
    <property type="project" value="UniProtKB-ARBA"/>
</dbReference>
<dbReference type="CDD" id="cd00088">
    <property type="entry name" value="HPT"/>
    <property type="match status" value="1"/>
</dbReference>
<dbReference type="Proteomes" id="UP000091969">
    <property type="component" value="Unassembled WGS sequence"/>
</dbReference>
<evidence type="ECO:0000313" key="5">
    <source>
        <dbReference type="Proteomes" id="UP000091969"/>
    </source>
</evidence>
<dbReference type="SMART" id="SM00073">
    <property type="entry name" value="HPT"/>
    <property type="match status" value="1"/>
</dbReference>
<name>A0A1A6DVC9_9BURK</name>
<feature type="modified residue" description="Phosphohistidine" evidence="2">
    <location>
        <position position="57"/>
    </location>
</feature>
<protein>
    <recommendedName>
        <fullName evidence="3">HPt domain-containing protein</fullName>
    </recommendedName>
</protein>
<dbReference type="RefSeq" id="WP_156682290.1">
    <property type="nucleotide sequence ID" value="NZ_LZDH01000056.1"/>
</dbReference>
<dbReference type="Gene3D" id="1.20.120.160">
    <property type="entry name" value="HPT domain"/>
    <property type="match status" value="1"/>
</dbReference>
<evidence type="ECO:0000256" key="2">
    <source>
        <dbReference type="PROSITE-ProRule" id="PRU00110"/>
    </source>
</evidence>
<evidence type="ECO:0000256" key="1">
    <source>
        <dbReference type="ARBA" id="ARBA00023012"/>
    </source>
</evidence>
<dbReference type="EMBL" id="LZDH01000056">
    <property type="protein sequence ID" value="OBS30877.1"/>
    <property type="molecule type" value="Genomic_DNA"/>
</dbReference>
<organism evidence="4 5">
    <name type="scientific">Tepidimonas fonticaldi</name>
    <dbReference type="NCBI Taxonomy" id="1101373"/>
    <lineage>
        <taxon>Bacteria</taxon>
        <taxon>Pseudomonadati</taxon>
        <taxon>Pseudomonadota</taxon>
        <taxon>Betaproteobacteria</taxon>
        <taxon>Burkholderiales</taxon>
        <taxon>Tepidimonas</taxon>
    </lineage>
</organism>
<keyword evidence="2" id="KW-0597">Phosphoprotein</keyword>
<keyword evidence="5" id="KW-1185">Reference proteome</keyword>
<dbReference type="STRING" id="1101373.A9O67_07975"/>
<dbReference type="Pfam" id="PF01627">
    <property type="entry name" value="Hpt"/>
    <property type="match status" value="1"/>
</dbReference>
<dbReference type="GO" id="GO:0000160">
    <property type="term" value="P:phosphorelay signal transduction system"/>
    <property type="evidence" value="ECO:0007669"/>
    <property type="project" value="UniProtKB-KW"/>
</dbReference>
<reference evidence="4 5" key="1">
    <citation type="submission" date="2016-06" db="EMBL/GenBank/DDBJ databases">
        <title>Genome sequence of Tepidimonas fonticaldi PL17.</title>
        <authorList>
            <person name="Pinnaka A.K."/>
        </authorList>
    </citation>
    <scope>NUCLEOTIDE SEQUENCE [LARGE SCALE GENOMIC DNA]</scope>
    <source>
        <strain evidence="4 5">PL17</strain>
    </source>
</reference>
<proteinExistence type="predicted"/>
<dbReference type="InterPro" id="IPR036641">
    <property type="entry name" value="HPT_dom_sf"/>
</dbReference>
<dbReference type="PROSITE" id="PS50894">
    <property type="entry name" value="HPT"/>
    <property type="match status" value="1"/>
</dbReference>
<gene>
    <name evidence="4" type="ORF">A9O67_07975</name>
</gene>
<feature type="domain" description="HPt" evidence="3">
    <location>
        <begin position="18"/>
        <end position="107"/>
    </location>
</feature>
<comment type="caution">
    <text evidence="4">The sequence shown here is derived from an EMBL/GenBank/DDBJ whole genome shotgun (WGS) entry which is preliminary data.</text>
</comment>
<dbReference type="AlphaFoldDB" id="A0A1A6DVC9"/>
<dbReference type="OrthoDB" id="9131849at2"/>
<dbReference type="SUPFAM" id="SSF47226">
    <property type="entry name" value="Histidine-containing phosphotransfer domain, HPT domain"/>
    <property type="match status" value="1"/>
</dbReference>